<reference evidence="8" key="1">
    <citation type="submission" date="2021-02" db="EMBL/GenBank/DDBJ databases">
        <title>Rhodobacter shimadae sp. nov., an aerobic anoxygenic phototrophic bacterium isolated from a hot spring.</title>
        <authorList>
            <person name="Muramatsu S."/>
            <person name="Haruta S."/>
            <person name="Hirose S."/>
            <person name="Hanada S."/>
        </authorList>
    </citation>
    <scope>NUCLEOTIDE SEQUENCE</scope>
    <source>
        <strain evidence="8">N10</strain>
    </source>
</reference>
<gene>
    <name evidence="8" type="ORF">JO391_07780</name>
</gene>
<dbReference type="GO" id="GO:0016746">
    <property type="term" value="F:acyltransferase activity"/>
    <property type="evidence" value="ECO:0007669"/>
    <property type="project" value="UniProtKB-KW"/>
</dbReference>
<organism evidence="8 9">
    <name type="scientific">Neotabrizicola shimadae</name>
    <dbReference type="NCBI Taxonomy" id="2807096"/>
    <lineage>
        <taxon>Bacteria</taxon>
        <taxon>Pseudomonadati</taxon>
        <taxon>Pseudomonadota</taxon>
        <taxon>Alphaproteobacteria</taxon>
        <taxon>Rhodobacterales</taxon>
        <taxon>Paracoccaceae</taxon>
        <taxon>Neotabrizicola</taxon>
    </lineage>
</organism>
<dbReference type="EMBL" id="CP069370">
    <property type="protein sequence ID" value="QYZ71386.1"/>
    <property type="molecule type" value="Genomic_DNA"/>
</dbReference>
<dbReference type="CDD" id="cd07984">
    <property type="entry name" value="LPLAT_LABLAT-like"/>
    <property type="match status" value="1"/>
</dbReference>
<evidence type="ECO:0000256" key="5">
    <source>
        <dbReference type="ARBA" id="ARBA00023136"/>
    </source>
</evidence>
<dbReference type="Proteomes" id="UP000826300">
    <property type="component" value="Chromosome"/>
</dbReference>
<keyword evidence="7" id="KW-0812">Transmembrane</keyword>
<keyword evidence="2" id="KW-1003">Cell membrane</keyword>
<evidence type="ECO:0000313" key="8">
    <source>
        <dbReference type="EMBL" id="QYZ71386.1"/>
    </source>
</evidence>
<dbReference type="RefSeq" id="WP_220663895.1">
    <property type="nucleotide sequence ID" value="NZ_CP069370.1"/>
</dbReference>
<dbReference type="Pfam" id="PF03279">
    <property type="entry name" value="Lip_A_acyltrans"/>
    <property type="match status" value="1"/>
</dbReference>
<keyword evidence="3" id="KW-0997">Cell inner membrane</keyword>
<keyword evidence="5 7" id="KW-0472">Membrane</keyword>
<evidence type="ECO:0000256" key="1">
    <source>
        <dbReference type="ARBA" id="ARBA00004533"/>
    </source>
</evidence>
<name>A0A8G0ZU09_9RHOB</name>
<comment type="subcellular location">
    <subcellularLocation>
        <location evidence="1">Cell inner membrane</location>
    </subcellularLocation>
</comment>
<evidence type="ECO:0000256" key="2">
    <source>
        <dbReference type="ARBA" id="ARBA00022475"/>
    </source>
</evidence>
<dbReference type="PANTHER" id="PTHR30606">
    <property type="entry name" value="LIPID A BIOSYNTHESIS LAUROYL ACYLTRANSFERASE"/>
    <property type="match status" value="1"/>
</dbReference>
<evidence type="ECO:0000256" key="3">
    <source>
        <dbReference type="ARBA" id="ARBA00022519"/>
    </source>
</evidence>
<feature type="transmembrane region" description="Helical" evidence="7">
    <location>
        <begin position="20"/>
        <end position="36"/>
    </location>
</feature>
<keyword evidence="9" id="KW-1185">Reference proteome</keyword>
<evidence type="ECO:0000256" key="6">
    <source>
        <dbReference type="ARBA" id="ARBA00023315"/>
    </source>
</evidence>
<dbReference type="AlphaFoldDB" id="A0A8G0ZU09"/>
<dbReference type="GO" id="GO:0009247">
    <property type="term" value="P:glycolipid biosynthetic process"/>
    <property type="evidence" value="ECO:0007669"/>
    <property type="project" value="UniProtKB-ARBA"/>
</dbReference>
<sequence>MARRKPRDEDAPPTLRDRLAYGILATLLAGLLLLPYRSRVRLGGWLSARVGSPLFRIPALIRQNLTRSLPDLSEHEIGRLVHEVSDNTGRTMVELASGRDFLAQAAKARVTGAGLDAVLAAHAAGRPVILVSGHFGSYDVPRAHLASRGIQVGGIYQPPLNPLIHDRYRRLISVFGSPVFPRGRRGTGGLVKHLKSGGMAGMLVDWHLKQGAELRFFGRPALTALSAAELALKYDCLVVPVYGLRREDGLSFDLVVEDPIPHTTPEAMTQALNDSLEAMVRRHPGQWFWGQRRWKSDDQRLAREAAG</sequence>
<protein>
    <submittedName>
        <fullName evidence="8">Lysophospholipid acyltransferase family protein</fullName>
    </submittedName>
</protein>
<dbReference type="GO" id="GO:0005886">
    <property type="term" value="C:plasma membrane"/>
    <property type="evidence" value="ECO:0007669"/>
    <property type="project" value="UniProtKB-SubCell"/>
</dbReference>
<evidence type="ECO:0000313" key="9">
    <source>
        <dbReference type="Proteomes" id="UP000826300"/>
    </source>
</evidence>
<dbReference type="PANTHER" id="PTHR30606:SF10">
    <property type="entry name" value="PHOSPHATIDYLINOSITOL MANNOSIDE ACYLTRANSFERASE"/>
    <property type="match status" value="1"/>
</dbReference>
<evidence type="ECO:0000256" key="4">
    <source>
        <dbReference type="ARBA" id="ARBA00022679"/>
    </source>
</evidence>
<keyword evidence="6 8" id="KW-0012">Acyltransferase</keyword>
<accession>A0A8G0ZU09</accession>
<evidence type="ECO:0000256" key="7">
    <source>
        <dbReference type="SAM" id="Phobius"/>
    </source>
</evidence>
<dbReference type="KEGG" id="nsm:JO391_07780"/>
<proteinExistence type="predicted"/>
<keyword evidence="4" id="KW-0808">Transferase</keyword>
<keyword evidence="7" id="KW-1133">Transmembrane helix</keyword>
<dbReference type="InterPro" id="IPR004960">
    <property type="entry name" value="LipA_acyltrans"/>
</dbReference>